<comment type="caution">
    <text evidence="3">The sequence shown here is derived from an EMBL/GenBank/DDBJ whole genome shotgun (WGS) entry which is preliminary data.</text>
</comment>
<evidence type="ECO:0000313" key="3">
    <source>
        <dbReference type="EMBL" id="MFD1205690.1"/>
    </source>
</evidence>
<protein>
    <submittedName>
        <fullName evidence="3">DUF4064 domain-containing protein</fullName>
    </submittedName>
</protein>
<dbReference type="EMBL" id="JBHTLT010000057">
    <property type="protein sequence ID" value="MFD1205690.1"/>
    <property type="molecule type" value="Genomic_DNA"/>
</dbReference>
<feature type="domain" description="DUF4064" evidence="2">
    <location>
        <begin position="2"/>
        <end position="116"/>
    </location>
</feature>
<keyword evidence="1" id="KW-0812">Transmembrane</keyword>
<accession>A0ABW3TZ54</accession>
<gene>
    <name evidence="3" type="ORF">ACFQ38_11325</name>
</gene>
<evidence type="ECO:0000313" key="4">
    <source>
        <dbReference type="Proteomes" id="UP001597231"/>
    </source>
</evidence>
<reference evidence="4" key="1">
    <citation type="journal article" date="2019" name="Int. J. Syst. Evol. Microbiol.">
        <title>The Global Catalogue of Microorganisms (GCM) 10K type strain sequencing project: providing services to taxonomists for standard genome sequencing and annotation.</title>
        <authorList>
            <consortium name="The Broad Institute Genomics Platform"/>
            <consortium name="The Broad Institute Genome Sequencing Center for Infectious Disease"/>
            <person name="Wu L."/>
            <person name="Ma J."/>
        </authorList>
    </citation>
    <scope>NUCLEOTIDE SEQUENCE [LARGE SCALE GENOMIC DNA]</scope>
    <source>
        <strain evidence="4">CCUG 53915</strain>
    </source>
</reference>
<dbReference type="Proteomes" id="UP001597231">
    <property type="component" value="Unassembled WGS sequence"/>
</dbReference>
<dbReference type="Pfam" id="PF13273">
    <property type="entry name" value="DUF4064"/>
    <property type="match status" value="1"/>
</dbReference>
<keyword evidence="1" id="KW-1133">Transmembrane helix</keyword>
<dbReference type="RefSeq" id="WP_336824426.1">
    <property type="nucleotide sequence ID" value="NZ_JBHTLT010000057.1"/>
</dbReference>
<evidence type="ECO:0000259" key="2">
    <source>
        <dbReference type="Pfam" id="PF13273"/>
    </source>
</evidence>
<feature type="transmembrane region" description="Helical" evidence="1">
    <location>
        <begin position="72"/>
        <end position="95"/>
    </location>
</feature>
<organism evidence="3 4">
    <name type="scientific">Sporosarcina contaminans</name>
    <dbReference type="NCBI Taxonomy" id="633403"/>
    <lineage>
        <taxon>Bacteria</taxon>
        <taxon>Bacillati</taxon>
        <taxon>Bacillota</taxon>
        <taxon>Bacilli</taxon>
        <taxon>Bacillales</taxon>
        <taxon>Caryophanaceae</taxon>
        <taxon>Sporosarcina</taxon>
    </lineage>
</organism>
<feature type="transmembrane region" description="Helical" evidence="1">
    <location>
        <begin position="12"/>
        <end position="34"/>
    </location>
</feature>
<keyword evidence="1" id="KW-0472">Membrane</keyword>
<evidence type="ECO:0000256" key="1">
    <source>
        <dbReference type="SAM" id="Phobius"/>
    </source>
</evidence>
<name>A0ABW3TZ54_9BACL</name>
<proteinExistence type="predicted"/>
<feature type="transmembrane region" description="Helical" evidence="1">
    <location>
        <begin position="102"/>
        <end position="130"/>
    </location>
</feature>
<dbReference type="InterPro" id="IPR025273">
    <property type="entry name" value="DUF4064"/>
</dbReference>
<sequence length="157" mass="17541">MNRTAERVLSIIAVIMTAIGTICGFIFMAFYSFLQNDPGFQQEMKMELLADPTYTQADVDAVFVFFDVLGGFLWFLIIAMIISIVLNIIGIVNIWKDKNSKLAGIMFIIAGIFGGIVSLPSILLYIAAILCFTKKPPLQEEPQFVDQPYDSDSMRPL</sequence>
<keyword evidence="4" id="KW-1185">Reference proteome</keyword>